<evidence type="ECO:0000313" key="3">
    <source>
        <dbReference type="Proteomes" id="UP001083770"/>
    </source>
</evidence>
<proteinExistence type="predicted"/>
<protein>
    <recommendedName>
        <fullName evidence="4">DUF2065 domain-containing protein</fullName>
    </recommendedName>
</protein>
<evidence type="ECO:0008006" key="4">
    <source>
        <dbReference type="Google" id="ProtNLM"/>
    </source>
</evidence>
<accession>A0ABT4LQM3</accession>
<keyword evidence="1" id="KW-0472">Membrane</keyword>
<feature type="transmembrane region" description="Helical" evidence="1">
    <location>
        <begin position="66"/>
        <end position="84"/>
    </location>
</feature>
<organism evidence="2 3">
    <name type="scientific">Henriciella marina</name>
    <dbReference type="NCBI Taxonomy" id="453851"/>
    <lineage>
        <taxon>Bacteria</taxon>
        <taxon>Pseudomonadati</taxon>
        <taxon>Pseudomonadota</taxon>
        <taxon>Alphaproteobacteria</taxon>
        <taxon>Hyphomonadales</taxon>
        <taxon>Hyphomonadaceae</taxon>
        <taxon>Henriciella</taxon>
    </lineage>
</organism>
<sequence length="127" mass="13438">MTEHHIILLLGVYLVGGGSTLLLNPGRVTTIVDSMDKVPFATYVTGAAMGVAGAAILLTYHDVSTFARGLATLVGGGILLEGWLMMAMPKTLMSMAKPFYRGDRLTRGIGLVVILLGILTIWYGLSA</sequence>
<feature type="transmembrane region" description="Helical" evidence="1">
    <location>
        <begin position="38"/>
        <end position="60"/>
    </location>
</feature>
<keyword evidence="3" id="KW-1185">Reference proteome</keyword>
<comment type="caution">
    <text evidence="2">The sequence shown here is derived from an EMBL/GenBank/DDBJ whole genome shotgun (WGS) entry which is preliminary data.</text>
</comment>
<keyword evidence="1" id="KW-0812">Transmembrane</keyword>
<gene>
    <name evidence="2" type="ORF">O4G74_01210</name>
</gene>
<dbReference type="RefSeq" id="WP_269400850.1">
    <property type="nucleotide sequence ID" value="NZ_JAPWGW010000001.1"/>
</dbReference>
<feature type="transmembrane region" description="Helical" evidence="1">
    <location>
        <begin position="105"/>
        <end position="125"/>
    </location>
</feature>
<keyword evidence="1" id="KW-1133">Transmembrane helix</keyword>
<evidence type="ECO:0000256" key="1">
    <source>
        <dbReference type="SAM" id="Phobius"/>
    </source>
</evidence>
<reference evidence="2" key="1">
    <citation type="submission" date="2022-12" db="EMBL/GenBank/DDBJ databases">
        <title>Bacterial isolates from different developmental stages of Nematostella vectensis.</title>
        <authorList>
            <person name="Fraune S."/>
        </authorList>
    </citation>
    <scope>NUCLEOTIDE SEQUENCE</scope>
    <source>
        <strain evidence="2">G21632-S1</strain>
    </source>
</reference>
<name>A0ABT4LQM3_9PROT</name>
<dbReference type="Proteomes" id="UP001083770">
    <property type="component" value="Unassembled WGS sequence"/>
</dbReference>
<feature type="transmembrane region" description="Helical" evidence="1">
    <location>
        <begin position="6"/>
        <end position="26"/>
    </location>
</feature>
<dbReference type="EMBL" id="JAPWGW010000001">
    <property type="protein sequence ID" value="MCZ4296664.1"/>
    <property type="molecule type" value="Genomic_DNA"/>
</dbReference>
<evidence type="ECO:0000313" key="2">
    <source>
        <dbReference type="EMBL" id="MCZ4296664.1"/>
    </source>
</evidence>